<name>A0A843W059_COLES</name>
<dbReference type="Proteomes" id="UP000652761">
    <property type="component" value="Unassembled WGS sequence"/>
</dbReference>
<sequence length="548" mass="60485">MTNFHTTGTRSESRQEEARFHLQVQVCSMAAVTYGPMVVACHAKCGYLAVPLVFGDFPAVVGSPYFLGVVPAVQATPKAAPTATATRGTKPYSSQGRVFSVNTISCVAVPRKRGQRQGRRGSKPRAVVSNSGKTVLVGDIRVRLDGGEPILPRDRSVPTVATSNKYAPLQGMRQEDRDSPKGARQGQASSSAPQPPRKIRQMWVTKQEARQIKQARADQPAERPKKATPGREKAQDPKFPRPRGQKRRGVYRKPNFVSTQAEPAEGETASPAGASAPRVLVFERLSASVFTKLGAAIRPSTQKPKKRRVQQTSEEGGGMKIFTCYASGREAARPSGIPAGALRINESRQDDETYADDTILFLADDVQQLIDARLMLEMVQDMTRLRANYIKSQVVEINMEEAAIARAAHVFRCHIGSLPPSYLGLPLPPDGIHCRDRPHAGMFDSWVWRWERGDKFSVRSTYQVLSDGGLCYPWFSQVWTPKSPLKGHHPAGVERRRARAPGKEDDGQEPSFFSNLSLLRPVKKTCLRTIQRSIMRNGTVFCVFGQDP</sequence>
<protein>
    <submittedName>
        <fullName evidence="2">Uncharacterized protein</fullName>
    </submittedName>
</protein>
<feature type="compositionally biased region" description="Basic residues" evidence="1">
    <location>
        <begin position="110"/>
        <end position="123"/>
    </location>
</feature>
<dbReference type="EMBL" id="NMUH01002303">
    <property type="protein sequence ID" value="MQL99140.1"/>
    <property type="molecule type" value="Genomic_DNA"/>
</dbReference>
<keyword evidence="3" id="KW-1185">Reference proteome</keyword>
<gene>
    <name evidence="2" type="ORF">Taro_031859</name>
</gene>
<feature type="compositionally biased region" description="Basic and acidic residues" evidence="1">
    <location>
        <begin position="207"/>
        <end position="239"/>
    </location>
</feature>
<dbReference type="AlphaFoldDB" id="A0A843W059"/>
<comment type="caution">
    <text evidence="2">The sequence shown here is derived from an EMBL/GenBank/DDBJ whole genome shotgun (WGS) entry which is preliminary data.</text>
</comment>
<feature type="compositionally biased region" description="Basic and acidic residues" evidence="1">
    <location>
        <begin position="491"/>
        <end position="505"/>
    </location>
</feature>
<reference evidence="2" key="1">
    <citation type="submission" date="2017-07" db="EMBL/GenBank/DDBJ databases">
        <title>Taro Niue Genome Assembly and Annotation.</title>
        <authorList>
            <person name="Atibalentja N."/>
            <person name="Keating K."/>
            <person name="Fields C.J."/>
        </authorList>
    </citation>
    <scope>NUCLEOTIDE SEQUENCE</scope>
    <source>
        <strain evidence="2">Niue_2</strain>
        <tissue evidence="2">Leaf</tissue>
    </source>
</reference>
<proteinExistence type="predicted"/>
<evidence type="ECO:0000313" key="2">
    <source>
        <dbReference type="EMBL" id="MQL99140.1"/>
    </source>
</evidence>
<accession>A0A843W059</accession>
<evidence type="ECO:0000256" key="1">
    <source>
        <dbReference type="SAM" id="MobiDB-lite"/>
    </source>
</evidence>
<evidence type="ECO:0000313" key="3">
    <source>
        <dbReference type="Proteomes" id="UP000652761"/>
    </source>
</evidence>
<feature type="compositionally biased region" description="Basic and acidic residues" evidence="1">
    <location>
        <begin position="146"/>
        <end position="156"/>
    </location>
</feature>
<feature type="region of interest" description="Disordered" evidence="1">
    <location>
        <begin position="110"/>
        <end position="130"/>
    </location>
</feature>
<feature type="region of interest" description="Disordered" evidence="1">
    <location>
        <begin position="146"/>
        <end position="273"/>
    </location>
</feature>
<feature type="region of interest" description="Disordered" evidence="1">
    <location>
        <begin position="484"/>
        <end position="512"/>
    </location>
</feature>
<organism evidence="2 3">
    <name type="scientific">Colocasia esculenta</name>
    <name type="common">Wild taro</name>
    <name type="synonym">Arum esculentum</name>
    <dbReference type="NCBI Taxonomy" id="4460"/>
    <lineage>
        <taxon>Eukaryota</taxon>
        <taxon>Viridiplantae</taxon>
        <taxon>Streptophyta</taxon>
        <taxon>Embryophyta</taxon>
        <taxon>Tracheophyta</taxon>
        <taxon>Spermatophyta</taxon>
        <taxon>Magnoliopsida</taxon>
        <taxon>Liliopsida</taxon>
        <taxon>Araceae</taxon>
        <taxon>Aroideae</taxon>
        <taxon>Colocasieae</taxon>
        <taxon>Colocasia</taxon>
    </lineage>
</organism>
<feature type="compositionally biased region" description="Basic residues" evidence="1">
    <location>
        <begin position="240"/>
        <end position="251"/>
    </location>
</feature>